<dbReference type="EMBL" id="MU826839">
    <property type="protein sequence ID" value="KAJ7372058.1"/>
    <property type="molecule type" value="Genomic_DNA"/>
</dbReference>
<protein>
    <submittedName>
        <fullName evidence="1">Uncharacterized protein</fullName>
    </submittedName>
</protein>
<keyword evidence="2" id="KW-1185">Reference proteome</keyword>
<dbReference type="OrthoDB" id="6022320at2759"/>
<dbReference type="Proteomes" id="UP001163046">
    <property type="component" value="Unassembled WGS sequence"/>
</dbReference>
<organism evidence="1 2">
    <name type="scientific">Desmophyllum pertusum</name>
    <dbReference type="NCBI Taxonomy" id="174260"/>
    <lineage>
        <taxon>Eukaryota</taxon>
        <taxon>Metazoa</taxon>
        <taxon>Cnidaria</taxon>
        <taxon>Anthozoa</taxon>
        <taxon>Hexacorallia</taxon>
        <taxon>Scleractinia</taxon>
        <taxon>Caryophylliina</taxon>
        <taxon>Caryophylliidae</taxon>
        <taxon>Desmophyllum</taxon>
    </lineage>
</organism>
<proteinExistence type="predicted"/>
<sequence length="906" mass="100174">MAHAACVNEFQDDCDDDDTEQIHHVMRRSIIPPSSAQSQSLIVVFAPVVQNVTYYNTGDTISFHLNLTHNQSATVDLKKNVKVELWSQYLEPVLNSLSVVAGSITGGKASYNSSAISFEKATLGSSDVISVTFDATVKASIMPLANLYFALEVAGQDDSNNYYHYGPAPSQPTLYAVFPTVSLTRTSYSYLWVSNTTSYTMTVTMPKLNFSLFLEISTNINEFSFMEVTNVQVKSVGSNILSAGGGSIPTAVASYDSSEEAPFNDRAVLDFGNLTVSDESLNKIVIEYDVTINDHPLLANNSKHWVGAGMRSGYQMLWVGQEALYIYKSEPSLTAKFTTSNDTASNRYLIGDKLFVSWTVEHTENTSYEDAENVRISFHSNTLQILEGTYNESGNAGQPLTILSDKFHSGVINVSTLTQGQQITGDLVLIVTDKISPLETLDVFLQLKYKNIRGDEKLNTTHKPSPPYVAGVPGFSLKLNGSTNTIRIGGRAKFFFNILMRKMVSTLKVEVILPVNETSIMSLISLRVVQVGSNIQNNETLSQVKAQLNSTVGDPKLHDRGTIDFGKVESTVGDNDHPDNKIVVEFEIIVNDHANVTNGSKHWVEATCTIPGTKLACSESSTLERSSKVYFNGTVYHEEQSQQYAENVMVFWMFPPYVKHTKLDHDPELTYQASDQGPKFILSQRLHFLDRLKFSVEGNLDPDGLMPPGETYAVSPIQLSYRPQSISTVYGAPPLPVTLKFKSPGVGAPAETPSELPEVYSRGFLVDTLNGDILYVCQKSSERLRSSCFSTSDKAYSWTAMDQQVCYVIGQDGNDLYGIACNNRAYMRKRGTKGAWYGIEKPAWESAKAKNNKIQDNLVKIEENYARNKDPVADKTKTIWGGNAKGVYIRDGANWQLKAQWKCCGN</sequence>
<accession>A0A9X0CS01</accession>
<gene>
    <name evidence="1" type="ORF">OS493_021486</name>
</gene>
<name>A0A9X0CS01_9CNID</name>
<evidence type="ECO:0000313" key="2">
    <source>
        <dbReference type="Proteomes" id="UP001163046"/>
    </source>
</evidence>
<dbReference type="AlphaFoldDB" id="A0A9X0CS01"/>
<evidence type="ECO:0000313" key="1">
    <source>
        <dbReference type="EMBL" id="KAJ7372058.1"/>
    </source>
</evidence>
<reference evidence="1" key="1">
    <citation type="submission" date="2023-01" db="EMBL/GenBank/DDBJ databases">
        <title>Genome assembly of the deep-sea coral Lophelia pertusa.</title>
        <authorList>
            <person name="Herrera S."/>
            <person name="Cordes E."/>
        </authorList>
    </citation>
    <scope>NUCLEOTIDE SEQUENCE</scope>
    <source>
        <strain evidence="1">USNM1676648</strain>
        <tissue evidence="1">Polyp</tissue>
    </source>
</reference>
<comment type="caution">
    <text evidence="1">The sequence shown here is derived from an EMBL/GenBank/DDBJ whole genome shotgun (WGS) entry which is preliminary data.</text>
</comment>